<proteinExistence type="predicted"/>
<dbReference type="Proteomes" id="UP001334248">
    <property type="component" value="Unassembled WGS sequence"/>
</dbReference>
<feature type="compositionally biased region" description="Polar residues" evidence="1">
    <location>
        <begin position="46"/>
        <end position="58"/>
    </location>
</feature>
<feature type="region of interest" description="Disordered" evidence="1">
    <location>
        <begin position="38"/>
        <end position="61"/>
    </location>
</feature>
<reference evidence="2 3" key="1">
    <citation type="journal article" date="2023" name="Res Sq">
        <title>Genomic and morphological characterization of Knufia obscura isolated from the Mars 2020 spacecraft assembly facility.</title>
        <authorList>
            <person name="Chander A.M."/>
            <person name="Teixeira M.M."/>
            <person name="Singh N.K."/>
            <person name="Williams M.P."/>
            <person name="Parker C.W."/>
            <person name="Leo P."/>
            <person name="Stajich J.E."/>
            <person name="Torok T."/>
            <person name="Tighe S."/>
            <person name="Mason C.E."/>
            <person name="Venkateswaran K."/>
        </authorList>
    </citation>
    <scope>NUCLEOTIDE SEQUENCE [LARGE SCALE GENOMIC DNA]</scope>
    <source>
        <strain evidence="2 3">CCFEE 5817</strain>
    </source>
</reference>
<keyword evidence="3" id="KW-1185">Reference proteome</keyword>
<evidence type="ECO:0000256" key="1">
    <source>
        <dbReference type="SAM" id="MobiDB-lite"/>
    </source>
</evidence>
<evidence type="ECO:0000313" key="2">
    <source>
        <dbReference type="EMBL" id="KAK5938829.1"/>
    </source>
</evidence>
<feature type="compositionally biased region" description="Gly residues" evidence="1">
    <location>
        <begin position="441"/>
        <end position="456"/>
    </location>
</feature>
<accession>A0ABR0RFC6</accession>
<organism evidence="2 3">
    <name type="scientific">Knufia obscura</name>
    <dbReference type="NCBI Taxonomy" id="1635080"/>
    <lineage>
        <taxon>Eukaryota</taxon>
        <taxon>Fungi</taxon>
        <taxon>Dikarya</taxon>
        <taxon>Ascomycota</taxon>
        <taxon>Pezizomycotina</taxon>
        <taxon>Eurotiomycetes</taxon>
        <taxon>Chaetothyriomycetidae</taxon>
        <taxon>Chaetothyriales</taxon>
        <taxon>Trichomeriaceae</taxon>
        <taxon>Knufia</taxon>
    </lineage>
</organism>
<feature type="region of interest" description="Disordered" evidence="1">
    <location>
        <begin position="412"/>
        <end position="456"/>
    </location>
</feature>
<dbReference type="GeneID" id="90002470"/>
<gene>
    <name evidence="2" type="ORF">PMZ80_009021</name>
</gene>
<protein>
    <submittedName>
        <fullName evidence="2">Uncharacterized protein</fullName>
    </submittedName>
</protein>
<evidence type="ECO:0000313" key="3">
    <source>
        <dbReference type="Proteomes" id="UP001334248"/>
    </source>
</evidence>
<comment type="caution">
    <text evidence="2">The sequence shown here is derived from an EMBL/GenBank/DDBJ whole genome shotgun (WGS) entry which is preliminary data.</text>
</comment>
<name>A0ABR0RFC6_9EURO</name>
<dbReference type="EMBL" id="JAVHJV010000012">
    <property type="protein sequence ID" value="KAK5938829.1"/>
    <property type="molecule type" value="Genomic_DNA"/>
</dbReference>
<dbReference type="RefSeq" id="XP_064726919.1">
    <property type="nucleotide sequence ID" value="XM_064877417.1"/>
</dbReference>
<sequence length="456" mass="52046">MDRPRWRADVPVPPLERTQYRRGYLGAKIRRSAQIGLTVGRPDVSNPATPGSLSTEGQNPAAPSLLGLPPELRLQIFELMSRDRASTEIPARRALVGPRSKEYPFSHFFHRRKTTAQNSRPYHIALQPTALNLILACQQLRTELCNFIGLNCVYRRRETSDVLQLPQPGWFGRVSCSIFRYLELNSEPDLRYRQRTWPKYLRLLSEDLPNLIYLKLYSTWHVRTTQGKSSTSCGSWHFCVLRHPNLHQLVHTAASGPTWESNEERRVHWLIAEQSVDCHEYHKRQGRMEKWLDPARSSGRSIFEDHILNDKVIRRTLYQELLSPDLARFRISSDVPLPHGLRGRDMIRDVAYGEKVDERGLQTDEVFAARGWTFQTVDSIINEGRRIEERVRRVGVTASGPTTVGCAYEHDRATARRNGGSLEGRLSERRDQAEEGTKQPKGGGSGVGGKQIPGKD</sequence>
<feature type="compositionally biased region" description="Basic and acidic residues" evidence="1">
    <location>
        <begin position="425"/>
        <end position="438"/>
    </location>
</feature>